<name>A0A5N5CYE4_9PEZI</name>
<protein>
    <submittedName>
        <fullName evidence="6">ERF1 methyltransferase catalytic subunit MTQ2</fullName>
    </submittedName>
</protein>
<dbReference type="GO" id="GO:0032259">
    <property type="term" value="P:methylation"/>
    <property type="evidence" value="ECO:0007669"/>
    <property type="project" value="UniProtKB-KW"/>
</dbReference>
<dbReference type="GO" id="GO:0003676">
    <property type="term" value="F:nucleic acid binding"/>
    <property type="evidence" value="ECO:0007669"/>
    <property type="project" value="InterPro"/>
</dbReference>
<organism evidence="6 7">
    <name type="scientific">Lasiodiplodia theobromae</name>
    <dbReference type="NCBI Taxonomy" id="45133"/>
    <lineage>
        <taxon>Eukaryota</taxon>
        <taxon>Fungi</taxon>
        <taxon>Dikarya</taxon>
        <taxon>Ascomycota</taxon>
        <taxon>Pezizomycotina</taxon>
        <taxon>Dothideomycetes</taxon>
        <taxon>Dothideomycetes incertae sedis</taxon>
        <taxon>Botryosphaeriales</taxon>
        <taxon>Botryosphaeriaceae</taxon>
        <taxon>Lasiodiplodia</taxon>
    </lineage>
</organism>
<evidence type="ECO:0000256" key="2">
    <source>
        <dbReference type="ARBA" id="ARBA00022603"/>
    </source>
</evidence>
<dbReference type="PANTHER" id="PTHR45875:SF1">
    <property type="entry name" value="METHYLTRANSFERASE N6AMT1"/>
    <property type="match status" value="1"/>
</dbReference>
<dbReference type="InterPro" id="IPR007848">
    <property type="entry name" value="Small_mtfrase_dom"/>
</dbReference>
<proteinExistence type="inferred from homology"/>
<sequence>MLPTPSTSHVPFDRVYEPAEDSFLLLDTLSAPGETQFLTQRFHQSAAPAVVEVGSGSGVVLAFVVRHAATILGRTDALALAVDISQFACRATCDTVHAARDPGAAVFLDAVNADLGHALRRGSVDVLIFNPPYVPTQALPDRAKHDDYNRLSGHTTFEQDSYLLELAYAGGVDGMETTDRLLDQLPDLLHPARGVAYILLCAQNKPLQVQQRVRSWGPAWAAELVGSSGKQAGWEKLQILRISRVQ</sequence>
<keyword evidence="7" id="KW-1185">Reference proteome</keyword>
<evidence type="ECO:0000256" key="1">
    <source>
        <dbReference type="ARBA" id="ARBA00006149"/>
    </source>
</evidence>
<dbReference type="Pfam" id="PF05175">
    <property type="entry name" value="MTS"/>
    <property type="match status" value="1"/>
</dbReference>
<evidence type="ECO:0000313" key="7">
    <source>
        <dbReference type="Proteomes" id="UP000325902"/>
    </source>
</evidence>
<dbReference type="InterPro" id="IPR029063">
    <property type="entry name" value="SAM-dependent_MTases_sf"/>
</dbReference>
<comment type="similarity">
    <text evidence="1">Belongs to the eukaryotic/archaeal PrmC-related family.</text>
</comment>
<dbReference type="GO" id="GO:0035657">
    <property type="term" value="C:eRF1 methyltransferase complex"/>
    <property type="evidence" value="ECO:0007669"/>
    <property type="project" value="TreeGrafter"/>
</dbReference>
<dbReference type="SUPFAM" id="SSF53335">
    <property type="entry name" value="S-adenosyl-L-methionine-dependent methyltransferases"/>
    <property type="match status" value="1"/>
</dbReference>
<feature type="domain" description="Methyltransferase small" evidence="5">
    <location>
        <begin position="35"/>
        <end position="138"/>
    </location>
</feature>
<dbReference type="CDD" id="cd02440">
    <property type="entry name" value="AdoMet_MTases"/>
    <property type="match status" value="1"/>
</dbReference>
<gene>
    <name evidence="6" type="primary">MTQ2</name>
    <name evidence="6" type="ORF">DBV05_g10923</name>
</gene>
<dbReference type="GO" id="GO:0008757">
    <property type="term" value="F:S-adenosylmethionine-dependent methyltransferase activity"/>
    <property type="evidence" value="ECO:0007669"/>
    <property type="project" value="TreeGrafter"/>
</dbReference>
<dbReference type="Gene3D" id="3.40.50.150">
    <property type="entry name" value="Vaccinia Virus protein VP39"/>
    <property type="match status" value="1"/>
</dbReference>
<dbReference type="InterPro" id="IPR052190">
    <property type="entry name" value="Euk-Arch_PrmC-MTase"/>
</dbReference>
<dbReference type="InterPro" id="IPR002052">
    <property type="entry name" value="DNA_methylase_N6_adenine_CS"/>
</dbReference>
<keyword evidence="2 6" id="KW-0489">Methyltransferase</keyword>
<comment type="caution">
    <text evidence="6">The sequence shown here is derived from an EMBL/GenBank/DDBJ whole genome shotgun (WGS) entry which is preliminary data.</text>
</comment>
<dbReference type="EMBL" id="VCHE01000138">
    <property type="protein sequence ID" value="KAB2570389.1"/>
    <property type="molecule type" value="Genomic_DNA"/>
</dbReference>
<dbReference type="PANTHER" id="PTHR45875">
    <property type="entry name" value="METHYLTRANSFERASE N6AMT1"/>
    <property type="match status" value="1"/>
</dbReference>
<evidence type="ECO:0000313" key="6">
    <source>
        <dbReference type="EMBL" id="KAB2570389.1"/>
    </source>
</evidence>
<keyword evidence="3 6" id="KW-0808">Transferase</keyword>
<dbReference type="OrthoDB" id="406152at2759"/>
<reference evidence="6 7" key="1">
    <citation type="journal article" date="2019" name="Sci. Rep.">
        <title>A multi-omics analysis of the grapevine pathogen Lasiodiplodia theobromae reveals that temperature affects the expression of virulence- and pathogenicity-related genes.</title>
        <authorList>
            <person name="Felix C."/>
            <person name="Meneses R."/>
            <person name="Goncalves M.F.M."/>
            <person name="Tilleman L."/>
            <person name="Duarte A.S."/>
            <person name="Jorrin-Novo J.V."/>
            <person name="Van de Peer Y."/>
            <person name="Deforce D."/>
            <person name="Van Nieuwerburgh F."/>
            <person name="Esteves A.C."/>
            <person name="Alves A."/>
        </authorList>
    </citation>
    <scope>NUCLEOTIDE SEQUENCE [LARGE SCALE GENOMIC DNA]</scope>
    <source>
        <strain evidence="6 7">LA-SOL3</strain>
    </source>
</reference>
<dbReference type="Proteomes" id="UP000325902">
    <property type="component" value="Unassembled WGS sequence"/>
</dbReference>
<dbReference type="AlphaFoldDB" id="A0A5N5CYE4"/>
<evidence type="ECO:0000256" key="3">
    <source>
        <dbReference type="ARBA" id="ARBA00022679"/>
    </source>
</evidence>
<evidence type="ECO:0000256" key="4">
    <source>
        <dbReference type="ARBA" id="ARBA00022691"/>
    </source>
</evidence>
<dbReference type="GO" id="GO:0008276">
    <property type="term" value="F:protein methyltransferase activity"/>
    <property type="evidence" value="ECO:0007669"/>
    <property type="project" value="TreeGrafter"/>
</dbReference>
<evidence type="ECO:0000259" key="5">
    <source>
        <dbReference type="Pfam" id="PF05175"/>
    </source>
</evidence>
<keyword evidence="4" id="KW-0949">S-adenosyl-L-methionine</keyword>
<accession>A0A5N5CYE4</accession>
<dbReference type="PROSITE" id="PS00092">
    <property type="entry name" value="N6_MTASE"/>
    <property type="match status" value="1"/>
</dbReference>